<organism evidence="2 3">
    <name type="scientific">Amycolatopsis cihanbeyliensis</name>
    <dbReference type="NCBI Taxonomy" id="1128664"/>
    <lineage>
        <taxon>Bacteria</taxon>
        <taxon>Bacillati</taxon>
        <taxon>Actinomycetota</taxon>
        <taxon>Actinomycetes</taxon>
        <taxon>Pseudonocardiales</taxon>
        <taxon>Pseudonocardiaceae</taxon>
        <taxon>Amycolatopsis</taxon>
    </lineage>
</organism>
<keyword evidence="3" id="KW-1185">Reference proteome</keyword>
<evidence type="ECO:0000313" key="2">
    <source>
        <dbReference type="EMBL" id="TQJ05876.1"/>
    </source>
</evidence>
<dbReference type="OrthoDB" id="4562195at2"/>
<comment type="caution">
    <text evidence="2">The sequence shown here is derived from an EMBL/GenBank/DDBJ whole genome shotgun (WGS) entry which is preliminary data.</text>
</comment>
<dbReference type="EMBL" id="VFML01000001">
    <property type="protein sequence ID" value="TQJ05876.1"/>
    <property type="molecule type" value="Genomic_DNA"/>
</dbReference>
<evidence type="ECO:0000313" key="3">
    <source>
        <dbReference type="Proteomes" id="UP000320876"/>
    </source>
</evidence>
<reference evidence="2 3" key="1">
    <citation type="submission" date="2019-06" db="EMBL/GenBank/DDBJ databases">
        <title>Sequencing the genomes of 1000 actinobacteria strains.</title>
        <authorList>
            <person name="Klenk H.-P."/>
        </authorList>
    </citation>
    <scope>NUCLEOTIDE SEQUENCE [LARGE SCALE GENOMIC DNA]</scope>
    <source>
        <strain evidence="2 3">DSM 45679</strain>
    </source>
</reference>
<dbReference type="InterPro" id="IPR007278">
    <property type="entry name" value="DUF397"/>
</dbReference>
<sequence>MAQRHRRHPLRTEPAGLRWVRSSASDKGGDAGECVEVARLPGRVLVRDSKCPGPRLAFARNAWSAFLDTCTRQELPD</sequence>
<protein>
    <submittedName>
        <fullName evidence="2">Uncharacterized protein DUF397</fullName>
    </submittedName>
</protein>
<dbReference type="Pfam" id="PF04149">
    <property type="entry name" value="DUF397"/>
    <property type="match status" value="1"/>
</dbReference>
<accession>A0A542DSC0</accession>
<proteinExistence type="predicted"/>
<evidence type="ECO:0000259" key="1">
    <source>
        <dbReference type="Pfam" id="PF04149"/>
    </source>
</evidence>
<name>A0A542DSC0_AMYCI</name>
<dbReference type="AlphaFoldDB" id="A0A542DSC0"/>
<feature type="domain" description="DUF397" evidence="1">
    <location>
        <begin position="17"/>
        <end position="69"/>
    </location>
</feature>
<dbReference type="Proteomes" id="UP000320876">
    <property type="component" value="Unassembled WGS sequence"/>
</dbReference>
<gene>
    <name evidence="2" type="ORF">FB471_5721</name>
</gene>